<dbReference type="VEuPathDB" id="FungiDB:ASPFODRAFT_204455"/>
<dbReference type="AlphaFoldDB" id="A0A146FD53"/>
<evidence type="ECO:0000259" key="4">
    <source>
        <dbReference type="Pfam" id="PF04909"/>
    </source>
</evidence>
<dbReference type="InterPro" id="IPR006680">
    <property type="entry name" value="Amidohydro-rel"/>
</dbReference>
<reference evidence="5 6" key="1">
    <citation type="journal article" date="2016" name="DNA Res.">
        <title>Genome sequence of Aspergillus luchuensis NBRC 4314.</title>
        <authorList>
            <person name="Yamada O."/>
            <person name="Machida M."/>
            <person name="Hosoyama A."/>
            <person name="Goto M."/>
            <person name="Takahashi T."/>
            <person name="Futagami T."/>
            <person name="Yamagata Y."/>
            <person name="Takeuchi M."/>
            <person name="Kobayashi T."/>
            <person name="Koike H."/>
            <person name="Abe K."/>
            <person name="Asai K."/>
            <person name="Arita M."/>
            <person name="Fujita N."/>
            <person name="Fukuda K."/>
            <person name="Higa K."/>
            <person name="Horikawa H."/>
            <person name="Ishikawa T."/>
            <person name="Jinno K."/>
            <person name="Kato Y."/>
            <person name="Kirimura K."/>
            <person name="Mizutani O."/>
            <person name="Nakasone K."/>
            <person name="Sano M."/>
            <person name="Shiraishi Y."/>
            <person name="Tsukahara M."/>
            <person name="Gomi K."/>
        </authorList>
    </citation>
    <scope>NUCLEOTIDE SEQUENCE [LARGE SCALE GENOMIC DNA]</scope>
    <source>
        <strain evidence="5 6">RIB 2604</strain>
    </source>
</reference>
<dbReference type="Proteomes" id="UP000075230">
    <property type="component" value="Unassembled WGS sequence"/>
</dbReference>
<proteinExistence type="inferred from homology"/>
<feature type="domain" description="Amidohydrolase-related" evidence="4">
    <location>
        <begin position="71"/>
        <end position="236"/>
    </location>
</feature>
<dbReference type="GO" id="GO:0005829">
    <property type="term" value="C:cytosol"/>
    <property type="evidence" value="ECO:0007669"/>
    <property type="project" value="TreeGrafter"/>
</dbReference>
<dbReference type="EMBL" id="BCWF01000017">
    <property type="protein sequence ID" value="GAT23559.1"/>
    <property type="molecule type" value="Genomic_DNA"/>
</dbReference>
<evidence type="ECO:0000313" key="5">
    <source>
        <dbReference type="EMBL" id="GAT23559.1"/>
    </source>
</evidence>
<dbReference type="GO" id="GO:0016831">
    <property type="term" value="F:carboxy-lyase activity"/>
    <property type="evidence" value="ECO:0007669"/>
    <property type="project" value="UniProtKB-KW"/>
</dbReference>
<dbReference type="GO" id="GO:0016787">
    <property type="term" value="F:hydrolase activity"/>
    <property type="evidence" value="ECO:0007669"/>
    <property type="project" value="InterPro"/>
</dbReference>
<name>A0A146FD53_ASPKA</name>
<accession>A0A146FD53</accession>
<evidence type="ECO:0000256" key="1">
    <source>
        <dbReference type="ARBA" id="ARBA00022793"/>
    </source>
</evidence>
<organism evidence="5 6">
    <name type="scientific">Aspergillus kawachii</name>
    <name type="common">White koji mold</name>
    <name type="synonym">Aspergillus awamori var. kawachi</name>
    <dbReference type="NCBI Taxonomy" id="1069201"/>
    <lineage>
        <taxon>Eukaryota</taxon>
        <taxon>Fungi</taxon>
        <taxon>Dikarya</taxon>
        <taxon>Ascomycota</taxon>
        <taxon>Pezizomycotina</taxon>
        <taxon>Eurotiomycetes</taxon>
        <taxon>Eurotiomycetidae</taxon>
        <taxon>Eurotiales</taxon>
        <taxon>Aspergillaceae</taxon>
        <taxon>Aspergillus</taxon>
        <taxon>Aspergillus subgen. Circumdati</taxon>
    </lineage>
</organism>
<dbReference type="SUPFAM" id="SSF51556">
    <property type="entry name" value="Metallo-dependent hydrolases"/>
    <property type="match status" value="1"/>
</dbReference>
<dbReference type="InterPro" id="IPR032465">
    <property type="entry name" value="ACMSD"/>
</dbReference>
<dbReference type="Gene3D" id="3.20.20.140">
    <property type="entry name" value="Metal-dependent hydrolases"/>
    <property type="match status" value="1"/>
</dbReference>
<evidence type="ECO:0000256" key="2">
    <source>
        <dbReference type="ARBA" id="ARBA00023239"/>
    </source>
</evidence>
<dbReference type="PANTHER" id="PTHR21240:SF30">
    <property type="entry name" value="AMIDOHYDROLASE-RELATED DOMAIN-CONTAINING PROTEIN-RELATED"/>
    <property type="match status" value="1"/>
</dbReference>
<keyword evidence="2 3" id="KW-0456">Lyase</keyword>
<comment type="similarity">
    <text evidence="3">Belongs to the metallo-dependent hydrolases superfamily.</text>
</comment>
<dbReference type="GO" id="GO:0019748">
    <property type="term" value="P:secondary metabolic process"/>
    <property type="evidence" value="ECO:0007669"/>
    <property type="project" value="TreeGrafter"/>
</dbReference>
<dbReference type="PANTHER" id="PTHR21240">
    <property type="entry name" value="2-AMINO-3-CARBOXYLMUCONATE-6-SEMIALDEHYDE DECARBOXYLASE"/>
    <property type="match status" value="1"/>
</dbReference>
<protein>
    <submittedName>
        <fullName evidence="5">2,3-dihydroxybenzoic acid decarboxylase</fullName>
    </submittedName>
</protein>
<evidence type="ECO:0000256" key="3">
    <source>
        <dbReference type="RuleBase" id="RU366045"/>
    </source>
</evidence>
<reference evidence="6" key="2">
    <citation type="submission" date="2016-02" db="EMBL/GenBank/DDBJ databases">
        <title>Genome sequencing of Aspergillus luchuensis NBRC 4314.</title>
        <authorList>
            <person name="Yamada O."/>
        </authorList>
    </citation>
    <scope>NUCLEOTIDE SEQUENCE [LARGE SCALE GENOMIC DNA]</scope>
    <source>
        <strain evidence="6">RIB 2604</strain>
    </source>
</reference>
<gene>
    <name evidence="5" type="ORF">RIB2604_01706980</name>
</gene>
<comment type="caution">
    <text evidence="5">The sequence shown here is derived from an EMBL/GenBank/DDBJ whole genome shotgun (WGS) entry which is preliminary data.</text>
</comment>
<sequence>MASPAQAITLEEHAIFPSLESNNFFYDNTWKIYPECRNLAKDLSKTRLANMDAGNVSYQILSHLPGGVASTDPARCYAANNEMATAIKQHPDRFGGFAALPMAHPLEAAKELRRTVTDLGFLGALIDNHLPDGTTHYDDERFWPVFAAAESLDVPLYIHPSTPSQDSIQTRFSGNYPLAAELGLASGAWGWHENVGLHILKLYAAGVFEQYPKLKIVIGHMGELLPIMLHRIARLGFFKGLAASRRKGIMDVWNENIWVTTSGVFSVETLMMLLQVTKVERKTPPWSHGTSMLDIDDRYPRLLCLLSLDCTPLYDYILGKHSQGTTTEEQIDLFE</sequence>
<dbReference type="Pfam" id="PF04909">
    <property type="entry name" value="Amidohydro_2"/>
    <property type="match status" value="1"/>
</dbReference>
<dbReference type="InterPro" id="IPR032466">
    <property type="entry name" value="Metal_Hydrolase"/>
</dbReference>
<evidence type="ECO:0000313" key="6">
    <source>
        <dbReference type="Proteomes" id="UP000075230"/>
    </source>
</evidence>
<keyword evidence="1 3" id="KW-0210">Decarboxylase</keyword>